<dbReference type="PANTHER" id="PTHR11820">
    <property type="entry name" value="ACYLPYRUVASE"/>
    <property type="match status" value="1"/>
</dbReference>
<proteinExistence type="predicted"/>
<keyword evidence="1" id="KW-0479">Metal-binding</keyword>
<dbReference type="Proteomes" id="UP000093451">
    <property type="component" value="Unassembled WGS sequence"/>
</dbReference>
<dbReference type="Gene3D" id="3.90.850.10">
    <property type="entry name" value="Fumarylacetoacetase-like, C-terminal domain"/>
    <property type="match status" value="1"/>
</dbReference>
<dbReference type="RefSeq" id="WP_065689145.1">
    <property type="nucleotide sequence ID" value="NZ_JBFDVB010000023.1"/>
</dbReference>
<evidence type="ECO:0000313" key="4">
    <source>
        <dbReference type="Proteomes" id="UP000093451"/>
    </source>
</evidence>
<organism evidence="3 4">
    <name type="scientific">Agrobacterium tumefaciens</name>
    <dbReference type="NCBI Taxonomy" id="358"/>
    <lineage>
        <taxon>Bacteria</taxon>
        <taxon>Pseudomonadati</taxon>
        <taxon>Pseudomonadota</taxon>
        <taxon>Alphaproteobacteria</taxon>
        <taxon>Hyphomicrobiales</taxon>
        <taxon>Rhizobiaceae</taxon>
        <taxon>Rhizobium/Agrobacterium group</taxon>
        <taxon>Agrobacterium</taxon>
        <taxon>Agrobacterium tumefaciens complex</taxon>
    </lineage>
</organism>
<dbReference type="Pfam" id="PF01557">
    <property type="entry name" value="FAA_hydrolase"/>
    <property type="match status" value="1"/>
</dbReference>
<dbReference type="GO" id="GO:0018773">
    <property type="term" value="F:acetylpyruvate hydrolase activity"/>
    <property type="evidence" value="ECO:0007669"/>
    <property type="project" value="TreeGrafter"/>
</dbReference>
<dbReference type="AlphaFoldDB" id="A0AB36EC49"/>
<accession>A0AB36EC49</accession>
<protein>
    <submittedName>
        <fullName evidence="3">Fumarylacetoacetase</fullName>
    </submittedName>
</protein>
<feature type="domain" description="Fumarylacetoacetase-like C-terminal" evidence="2">
    <location>
        <begin position="29"/>
        <end position="222"/>
    </location>
</feature>
<gene>
    <name evidence="3" type="ORF">A6U91_21925</name>
</gene>
<reference evidence="3 4" key="1">
    <citation type="journal article" date="2016" name="PeerJ">
        <title>Gall-ID: tools for genotyping gall-causing phytopathogenic bacteria.</title>
        <authorList>
            <person name="Davis E.W.II."/>
            <person name="Weisberg A.J."/>
            <person name="Tabima J.F."/>
            <person name="Grunwald N.J."/>
            <person name="Chang J.H."/>
        </authorList>
    </citation>
    <scope>NUCLEOTIDE SEQUENCE [LARGE SCALE GENOMIC DNA]</scope>
    <source>
        <strain evidence="3 4">N2/73</strain>
    </source>
</reference>
<evidence type="ECO:0000313" key="3">
    <source>
        <dbReference type="EMBL" id="OCJ32837.1"/>
    </source>
</evidence>
<dbReference type="EMBL" id="LXKT01000029">
    <property type="protein sequence ID" value="OCJ32837.1"/>
    <property type="molecule type" value="Genomic_DNA"/>
</dbReference>
<comment type="caution">
    <text evidence="3">The sequence shown here is derived from an EMBL/GenBank/DDBJ whole genome shotgun (WGS) entry which is preliminary data.</text>
</comment>
<sequence length="233" mass="25407">MTSVVLFDVPPAPTVAVAGLQTRFPVNRIFCVGRNYVEHAKEMGVEVDRETPFYFLKSPHAIVESGAQIAYPPGTSNYHYEMEFVVAIGSPAHKVSVENALSHVFGYATGLDMTRRDLQLDARAKGRPWDLGKDFEQSAVISTVVRQEEFGAIADQRIWLEVDGKTLQDAQLSDLVWRVPELISHLSGFYHLQPGDLIFTGTPAGVGAVVPGNGIRGGIDGLPGIELHIGHES</sequence>
<dbReference type="InterPro" id="IPR036663">
    <property type="entry name" value="Fumarylacetoacetase_C_sf"/>
</dbReference>
<dbReference type="GO" id="GO:0046872">
    <property type="term" value="F:metal ion binding"/>
    <property type="evidence" value="ECO:0007669"/>
    <property type="project" value="UniProtKB-KW"/>
</dbReference>
<dbReference type="InterPro" id="IPR011234">
    <property type="entry name" value="Fumarylacetoacetase-like_C"/>
</dbReference>
<evidence type="ECO:0000259" key="2">
    <source>
        <dbReference type="Pfam" id="PF01557"/>
    </source>
</evidence>
<dbReference type="PANTHER" id="PTHR11820:SF90">
    <property type="entry name" value="FLUTATHIONE S-TRANSFERASE"/>
    <property type="match status" value="1"/>
</dbReference>
<evidence type="ECO:0000256" key="1">
    <source>
        <dbReference type="ARBA" id="ARBA00022723"/>
    </source>
</evidence>
<name>A0AB36EC49_AGRTU</name>
<dbReference type="SUPFAM" id="SSF56529">
    <property type="entry name" value="FAH"/>
    <property type="match status" value="1"/>
</dbReference>